<evidence type="ECO:0000256" key="6">
    <source>
        <dbReference type="ARBA" id="ARBA00022694"/>
    </source>
</evidence>
<evidence type="ECO:0000256" key="10">
    <source>
        <dbReference type="ARBA" id="ARBA00029774"/>
    </source>
</evidence>
<dbReference type="GO" id="GO:0006450">
    <property type="term" value="P:regulation of translational fidelity"/>
    <property type="evidence" value="ECO:0007669"/>
    <property type="project" value="TreeGrafter"/>
</dbReference>
<dbReference type="GO" id="GO:0003725">
    <property type="term" value="F:double-stranded RNA binding"/>
    <property type="evidence" value="ECO:0007669"/>
    <property type="project" value="InterPro"/>
</dbReference>
<proteinExistence type="inferred from homology"/>
<evidence type="ECO:0000256" key="8">
    <source>
        <dbReference type="ARBA" id="ARBA00022741"/>
    </source>
</evidence>
<organism evidence="13 14">
    <name type="scientific">Nocardioides baekrokdamisoli</name>
    <dbReference type="NCBI Taxonomy" id="1804624"/>
    <lineage>
        <taxon>Bacteria</taxon>
        <taxon>Bacillati</taxon>
        <taxon>Actinomycetota</taxon>
        <taxon>Actinomycetes</taxon>
        <taxon>Propionibacteriales</taxon>
        <taxon>Nocardioidaceae</taxon>
        <taxon>Nocardioides</taxon>
    </lineage>
</organism>
<dbReference type="EMBL" id="AP019307">
    <property type="protein sequence ID" value="BBH16353.1"/>
    <property type="molecule type" value="Genomic_DNA"/>
</dbReference>
<evidence type="ECO:0000259" key="12">
    <source>
        <dbReference type="PROSITE" id="PS51163"/>
    </source>
</evidence>
<evidence type="ECO:0000256" key="5">
    <source>
        <dbReference type="ARBA" id="ARBA00022679"/>
    </source>
</evidence>
<sequence>MQYPTESAEQRETALAAAAKALRSGEVVVIPTDTVYGVAADAFKPEAVRALLAAKGRGPSMPPPVLVATAATVDALAVQIPDWARALIAKFWPGPLTLVLHEQSSLMWDLGETKGTVAVRMPDHAIALDLIASVGPIAVSSANTTGRPAATSAADAERMLGDLVTLDAGDSPVGEASTIVDATTSTPRILRLGAISLAQLDEVLVPFGHRLGAAE</sequence>
<evidence type="ECO:0000313" key="14">
    <source>
        <dbReference type="Proteomes" id="UP000271573"/>
    </source>
</evidence>
<evidence type="ECO:0000256" key="2">
    <source>
        <dbReference type="ARBA" id="ARBA00007663"/>
    </source>
</evidence>
<dbReference type="InterPro" id="IPR017945">
    <property type="entry name" value="DHBP_synth_RibB-like_a/b_dom"/>
</dbReference>
<keyword evidence="7" id="KW-0548">Nucleotidyltransferase</keyword>
<evidence type="ECO:0000256" key="1">
    <source>
        <dbReference type="ARBA" id="ARBA00004496"/>
    </source>
</evidence>
<keyword evidence="6" id="KW-0819">tRNA processing</keyword>
<gene>
    <name evidence="13" type="ORF">Back2_06400</name>
</gene>
<dbReference type="Pfam" id="PF01300">
    <property type="entry name" value="Sua5_yciO_yrdC"/>
    <property type="match status" value="1"/>
</dbReference>
<keyword evidence="4" id="KW-0963">Cytoplasm</keyword>
<keyword evidence="8" id="KW-0547">Nucleotide-binding</keyword>
<dbReference type="NCBIfam" id="TIGR00057">
    <property type="entry name" value="L-threonylcarbamoyladenylate synthase"/>
    <property type="match status" value="1"/>
</dbReference>
<comment type="catalytic activity">
    <reaction evidence="11">
        <text>L-threonine + hydrogencarbonate + ATP = L-threonylcarbamoyladenylate + diphosphate + H2O</text>
        <dbReference type="Rhea" id="RHEA:36407"/>
        <dbReference type="ChEBI" id="CHEBI:15377"/>
        <dbReference type="ChEBI" id="CHEBI:17544"/>
        <dbReference type="ChEBI" id="CHEBI:30616"/>
        <dbReference type="ChEBI" id="CHEBI:33019"/>
        <dbReference type="ChEBI" id="CHEBI:57926"/>
        <dbReference type="ChEBI" id="CHEBI:73682"/>
        <dbReference type="EC" id="2.7.7.87"/>
    </reaction>
</comment>
<accession>A0A3G9IVL8</accession>
<comment type="subcellular location">
    <subcellularLocation>
        <location evidence="1">Cytoplasm</location>
    </subcellularLocation>
</comment>
<comment type="similarity">
    <text evidence="2">Belongs to the SUA5 family.</text>
</comment>
<dbReference type="GO" id="GO:0061710">
    <property type="term" value="F:L-threonylcarbamoyladenylate synthase"/>
    <property type="evidence" value="ECO:0007669"/>
    <property type="project" value="UniProtKB-EC"/>
</dbReference>
<dbReference type="GO" id="GO:0008033">
    <property type="term" value="P:tRNA processing"/>
    <property type="evidence" value="ECO:0007669"/>
    <property type="project" value="UniProtKB-KW"/>
</dbReference>
<dbReference type="Gene3D" id="3.90.870.10">
    <property type="entry name" value="DHBP synthase"/>
    <property type="match status" value="1"/>
</dbReference>
<dbReference type="AlphaFoldDB" id="A0A3G9IVL8"/>
<name>A0A3G9IVL8_9ACTN</name>
<reference evidence="13 14" key="1">
    <citation type="submission" date="2018-11" db="EMBL/GenBank/DDBJ databases">
        <title>Complete genome sequence of Nocardioides baekrokdamisoli strain KCTC 39748.</title>
        <authorList>
            <person name="Kang S.W."/>
            <person name="Lee K.C."/>
            <person name="Kim K.K."/>
            <person name="Kim J.S."/>
            <person name="Kim D.S."/>
            <person name="Ko S.H."/>
            <person name="Yang S.H."/>
            <person name="Shin Y.K."/>
            <person name="Lee J.S."/>
        </authorList>
    </citation>
    <scope>NUCLEOTIDE SEQUENCE [LARGE SCALE GENOMIC DNA]</scope>
    <source>
        <strain evidence="13 14">KCTC 39748</strain>
    </source>
</reference>
<keyword evidence="5" id="KW-0808">Transferase</keyword>
<feature type="domain" description="YrdC-like" evidence="12">
    <location>
        <begin position="12"/>
        <end position="195"/>
    </location>
</feature>
<dbReference type="Proteomes" id="UP000271573">
    <property type="component" value="Chromosome"/>
</dbReference>
<protein>
    <recommendedName>
        <fullName evidence="10">L-threonylcarbamoyladenylate synthase</fullName>
        <ecNumber evidence="3">2.7.7.87</ecNumber>
    </recommendedName>
    <alternativeName>
        <fullName evidence="10">L-threonylcarbamoyladenylate synthase</fullName>
    </alternativeName>
</protein>
<dbReference type="PROSITE" id="PS51163">
    <property type="entry name" value="YRDC"/>
    <property type="match status" value="1"/>
</dbReference>
<dbReference type="InterPro" id="IPR006070">
    <property type="entry name" value="Sua5-like_dom"/>
</dbReference>
<dbReference type="InterPro" id="IPR050156">
    <property type="entry name" value="TC-AMP_synthase_SUA5"/>
</dbReference>
<dbReference type="EC" id="2.7.7.87" evidence="3"/>
<dbReference type="GO" id="GO:0005737">
    <property type="term" value="C:cytoplasm"/>
    <property type="evidence" value="ECO:0007669"/>
    <property type="project" value="UniProtKB-SubCell"/>
</dbReference>
<dbReference type="PANTHER" id="PTHR17490:SF16">
    <property type="entry name" value="THREONYLCARBAMOYL-AMP SYNTHASE"/>
    <property type="match status" value="1"/>
</dbReference>
<dbReference type="GO" id="GO:0005524">
    <property type="term" value="F:ATP binding"/>
    <property type="evidence" value="ECO:0007669"/>
    <property type="project" value="UniProtKB-KW"/>
</dbReference>
<keyword evidence="14" id="KW-1185">Reference proteome</keyword>
<evidence type="ECO:0000256" key="4">
    <source>
        <dbReference type="ARBA" id="ARBA00022490"/>
    </source>
</evidence>
<evidence type="ECO:0000313" key="13">
    <source>
        <dbReference type="EMBL" id="BBH16353.1"/>
    </source>
</evidence>
<evidence type="ECO:0000256" key="3">
    <source>
        <dbReference type="ARBA" id="ARBA00012584"/>
    </source>
</evidence>
<evidence type="ECO:0000256" key="9">
    <source>
        <dbReference type="ARBA" id="ARBA00022840"/>
    </source>
</evidence>
<dbReference type="SUPFAM" id="SSF55821">
    <property type="entry name" value="YrdC/RibB"/>
    <property type="match status" value="1"/>
</dbReference>
<evidence type="ECO:0000256" key="7">
    <source>
        <dbReference type="ARBA" id="ARBA00022695"/>
    </source>
</evidence>
<dbReference type="KEGG" id="nbe:Back2_06400"/>
<dbReference type="GO" id="GO:0000049">
    <property type="term" value="F:tRNA binding"/>
    <property type="evidence" value="ECO:0007669"/>
    <property type="project" value="TreeGrafter"/>
</dbReference>
<dbReference type="RefSeq" id="WP_125566699.1">
    <property type="nucleotide sequence ID" value="NZ_AP019307.1"/>
</dbReference>
<dbReference type="PANTHER" id="PTHR17490">
    <property type="entry name" value="SUA5"/>
    <property type="match status" value="1"/>
</dbReference>
<dbReference type="OrthoDB" id="9814580at2"/>
<evidence type="ECO:0000256" key="11">
    <source>
        <dbReference type="ARBA" id="ARBA00048366"/>
    </source>
</evidence>
<keyword evidence="9" id="KW-0067">ATP-binding</keyword>